<reference evidence="12 13" key="1">
    <citation type="submission" date="2020-08" db="EMBL/GenBank/DDBJ databases">
        <title>Oceanospirillum sp. nov. isolated from marine sediment.</title>
        <authorList>
            <person name="Ji X."/>
        </authorList>
    </citation>
    <scope>NUCLEOTIDE SEQUENCE [LARGE SCALE GENOMIC DNA]</scope>
    <source>
        <strain evidence="12 13">D5</strain>
    </source>
</reference>
<keyword evidence="3 8" id="KW-0472">Membrane</keyword>
<feature type="region of interest" description="Disordered" evidence="9">
    <location>
        <begin position="30"/>
        <end position="71"/>
    </location>
</feature>
<dbReference type="PANTHER" id="PTHR30329">
    <property type="entry name" value="STATOR ELEMENT OF FLAGELLAR MOTOR COMPLEX"/>
    <property type="match status" value="1"/>
</dbReference>
<sequence>MELKKYSKTLFFGATLAVLAGCGGNAATTDQNGGMTGGSDVTPVVTSDGAGGDSSVNGQGLGQDQMGSGSDAAAMPAVNTLYFDFDKSDIRADSRDILDQHAEYLLANPSVTVILEGHADERGTREYNQALGERRGNSVMSYLQLKGISASRLEVVSFGEESPAVIGHNREAWSENRRVVVKY</sequence>
<evidence type="ECO:0000256" key="1">
    <source>
        <dbReference type="ARBA" id="ARBA00022618"/>
    </source>
</evidence>
<dbReference type="PROSITE" id="PS51123">
    <property type="entry name" value="OMPA_2"/>
    <property type="match status" value="1"/>
</dbReference>
<dbReference type="InterPro" id="IPR006665">
    <property type="entry name" value="OmpA-like"/>
</dbReference>
<comment type="function">
    <text evidence="8">Part of the Tol-Pal system, which plays a role in outer membrane invagination during cell division and is important for maintaining outer membrane integrity.</text>
</comment>
<accession>A0A839IV17</accession>
<organism evidence="12 13">
    <name type="scientific">Oceanospirillum sediminis</name>
    <dbReference type="NCBI Taxonomy" id="2760088"/>
    <lineage>
        <taxon>Bacteria</taxon>
        <taxon>Pseudomonadati</taxon>
        <taxon>Pseudomonadota</taxon>
        <taxon>Gammaproteobacteria</taxon>
        <taxon>Oceanospirillales</taxon>
        <taxon>Oceanospirillaceae</taxon>
        <taxon>Oceanospirillum</taxon>
    </lineage>
</organism>
<evidence type="ECO:0000256" key="3">
    <source>
        <dbReference type="ARBA" id="ARBA00023136"/>
    </source>
</evidence>
<keyword evidence="2 8" id="KW-0732">Signal</keyword>
<gene>
    <name evidence="8 12" type="primary">pal</name>
    <name evidence="12" type="ORF">H4O21_18210</name>
</gene>
<keyword evidence="4 8" id="KW-0564">Palmitate</keyword>
<evidence type="ECO:0000256" key="5">
    <source>
        <dbReference type="ARBA" id="ARBA00023237"/>
    </source>
</evidence>
<dbReference type="PANTHER" id="PTHR30329:SF21">
    <property type="entry name" value="LIPOPROTEIN YIAD-RELATED"/>
    <property type="match status" value="1"/>
</dbReference>
<evidence type="ECO:0000256" key="9">
    <source>
        <dbReference type="SAM" id="MobiDB-lite"/>
    </source>
</evidence>
<keyword evidence="7 8" id="KW-0131">Cell cycle</keyword>
<evidence type="ECO:0000256" key="10">
    <source>
        <dbReference type="SAM" id="SignalP"/>
    </source>
</evidence>
<dbReference type="PRINTS" id="PR01021">
    <property type="entry name" value="OMPADOMAIN"/>
</dbReference>
<keyword evidence="6 8" id="KW-0449">Lipoprotein</keyword>
<dbReference type="GO" id="GO:0009279">
    <property type="term" value="C:cell outer membrane"/>
    <property type="evidence" value="ECO:0007669"/>
    <property type="project" value="UniProtKB-SubCell"/>
</dbReference>
<dbReference type="CDD" id="cd07185">
    <property type="entry name" value="OmpA_C-like"/>
    <property type="match status" value="1"/>
</dbReference>
<feature type="chain" id="PRO_5032495489" description="Peptidoglycan-associated lipoprotein" evidence="10">
    <location>
        <begin position="21"/>
        <end position="183"/>
    </location>
</feature>
<comment type="caution">
    <text evidence="12">The sequence shown here is derived from an EMBL/GenBank/DDBJ whole genome shotgun (WGS) entry which is preliminary data.</text>
</comment>
<dbReference type="InterPro" id="IPR036737">
    <property type="entry name" value="OmpA-like_sf"/>
</dbReference>
<dbReference type="Gene3D" id="3.30.1330.60">
    <property type="entry name" value="OmpA-like domain"/>
    <property type="match status" value="1"/>
</dbReference>
<evidence type="ECO:0000256" key="4">
    <source>
        <dbReference type="ARBA" id="ARBA00023139"/>
    </source>
</evidence>
<dbReference type="InterPro" id="IPR006664">
    <property type="entry name" value="OMP_bac"/>
</dbReference>
<evidence type="ECO:0000313" key="13">
    <source>
        <dbReference type="Proteomes" id="UP000565262"/>
    </source>
</evidence>
<dbReference type="NCBIfam" id="TIGR02802">
    <property type="entry name" value="Pal_lipo"/>
    <property type="match status" value="1"/>
</dbReference>
<keyword evidence="13" id="KW-1185">Reference proteome</keyword>
<evidence type="ECO:0000256" key="2">
    <source>
        <dbReference type="ARBA" id="ARBA00022729"/>
    </source>
</evidence>
<comment type="subunit">
    <text evidence="8">The Tol-Pal system is composed of five core proteins: the inner membrane proteins TolA, TolQ and TolR, the periplasmic protein TolB and the outer membrane protein Pal. They form a network linking the inner and outer membranes and the peptidoglycan layer.</text>
</comment>
<dbReference type="HAMAP" id="MF_02204">
    <property type="entry name" value="Pal"/>
    <property type="match status" value="1"/>
</dbReference>
<protein>
    <recommendedName>
        <fullName evidence="8">Peptidoglycan-associated lipoprotein</fullName>
        <shortName evidence="8">PAL</shortName>
    </recommendedName>
</protein>
<evidence type="ECO:0000313" key="12">
    <source>
        <dbReference type="EMBL" id="MBB1488542.1"/>
    </source>
</evidence>
<dbReference type="EMBL" id="JACJFM010000030">
    <property type="protein sequence ID" value="MBB1488542.1"/>
    <property type="molecule type" value="Genomic_DNA"/>
</dbReference>
<proteinExistence type="inferred from homology"/>
<keyword evidence="1 8" id="KW-0132">Cell division</keyword>
<dbReference type="InterPro" id="IPR050330">
    <property type="entry name" value="Bact_OuterMem_StrucFunc"/>
</dbReference>
<dbReference type="PROSITE" id="PS51257">
    <property type="entry name" value="PROKAR_LIPOPROTEIN"/>
    <property type="match status" value="1"/>
</dbReference>
<evidence type="ECO:0000256" key="6">
    <source>
        <dbReference type="ARBA" id="ARBA00023288"/>
    </source>
</evidence>
<dbReference type="GO" id="GO:0051301">
    <property type="term" value="P:cell division"/>
    <property type="evidence" value="ECO:0007669"/>
    <property type="project" value="UniProtKB-UniRule"/>
</dbReference>
<dbReference type="InterPro" id="IPR014169">
    <property type="entry name" value="Pal_lipo_C"/>
</dbReference>
<evidence type="ECO:0000256" key="7">
    <source>
        <dbReference type="ARBA" id="ARBA00023306"/>
    </source>
</evidence>
<keyword evidence="5 8" id="KW-0998">Cell outer membrane</keyword>
<evidence type="ECO:0000256" key="8">
    <source>
        <dbReference type="HAMAP-Rule" id="MF_02204"/>
    </source>
</evidence>
<feature type="signal peptide" evidence="10">
    <location>
        <begin position="1"/>
        <end position="20"/>
    </location>
</feature>
<name>A0A839IV17_9GAMM</name>
<dbReference type="SUPFAM" id="SSF103088">
    <property type="entry name" value="OmpA-like"/>
    <property type="match status" value="1"/>
</dbReference>
<dbReference type="InterPro" id="IPR039001">
    <property type="entry name" value="Pal"/>
</dbReference>
<dbReference type="Proteomes" id="UP000565262">
    <property type="component" value="Unassembled WGS sequence"/>
</dbReference>
<feature type="domain" description="OmpA-like" evidence="11">
    <location>
        <begin position="70"/>
        <end position="183"/>
    </location>
</feature>
<comment type="subcellular location">
    <subcellularLocation>
        <location evidence="8">Cell outer membrane</location>
        <topology evidence="8">Lipid-anchor</topology>
    </subcellularLocation>
</comment>
<comment type="similarity">
    <text evidence="8">Belongs to the Pal lipoprotein family.</text>
</comment>
<dbReference type="RefSeq" id="WP_182810313.1">
    <property type="nucleotide sequence ID" value="NZ_JACJFM010000030.1"/>
</dbReference>
<dbReference type="Pfam" id="PF00691">
    <property type="entry name" value="OmpA"/>
    <property type="match status" value="1"/>
</dbReference>
<evidence type="ECO:0000259" key="11">
    <source>
        <dbReference type="PROSITE" id="PS51123"/>
    </source>
</evidence>
<dbReference type="AlphaFoldDB" id="A0A839IV17"/>